<name>A0A8R1DJU2_CAEJA</name>
<evidence type="ECO:0000313" key="9">
    <source>
        <dbReference type="EnsemblMetazoa" id="CJA03906a.1"/>
    </source>
</evidence>
<evidence type="ECO:0000256" key="4">
    <source>
        <dbReference type="ARBA" id="ARBA00022679"/>
    </source>
</evidence>
<evidence type="ECO:0000256" key="3">
    <source>
        <dbReference type="ARBA" id="ARBA00022676"/>
    </source>
</evidence>
<comment type="similarity">
    <text evidence="2 8">Belongs to the glycosyltransferase 92 family.</text>
</comment>
<keyword evidence="5" id="KW-0812">Transmembrane</keyword>
<comment type="subcellular location">
    <subcellularLocation>
        <location evidence="1">Membrane</location>
        <topology evidence="1">Single-pass membrane protein</topology>
    </subcellularLocation>
</comment>
<keyword evidence="7" id="KW-0472">Membrane</keyword>
<dbReference type="AlphaFoldDB" id="A0A8R1DJU2"/>
<dbReference type="Proteomes" id="UP000005237">
    <property type="component" value="Unassembled WGS sequence"/>
</dbReference>
<dbReference type="PANTHER" id="PTHR21645">
    <property type="entry name" value="GLYCOSYLTRANSFERASE FAMILY 92 PROTEIN"/>
    <property type="match status" value="1"/>
</dbReference>
<protein>
    <recommendedName>
        <fullName evidence="8">Glycosyltransferase family 92 protein</fullName>
        <ecNumber evidence="8">2.4.1.-</ecNumber>
    </recommendedName>
</protein>
<accession>A0A8R1DJU2</accession>
<dbReference type="GO" id="GO:0016020">
    <property type="term" value="C:membrane"/>
    <property type="evidence" value="ECO:0007669"/>
    <property type="project" value="UniProtKB-SubCell"/>
</dbReference>
<keyword evidence="3 8" id="KW-0328">Glycosyltransferase</keyword>
<evidence type="ECO:0000256" key="6">
    <source>
        <dbReference type="ARBA" id="ARBA00022989"/>
    </source>
</evidence>
<dbReference type="EC" id="2.4.1.-" evidence="8"/>
<evidence type="ECO:0000256" key="2">
    <source>
        <dbReference type="ARBA" id="ARBA00007647"/>
    </source>
</evidence>
<dbReference type="InterPro" id="IPR052012">
    <property type="entry name" value="GTase_92"/>
</dbReference>
<proteinExistence type="inferred from homology"/>
<keyword evidence="6" id="KW-1133">Transmembrane helix</keyword>
<organism evidence="9 10">
    <name type="scientific">Caenorhabditis japonica</name>
    <dbReference type="NCBI Taxonomy" id="281687"/>
    <lineage>
        <taxon>Eukaryota</taxon>
        <taxon>Metazoa</taxon>
        <taxon>Ecdysozoa</taxon>
        <taxon>Nematoda</taxon>
        <taxon>Chromadorea</taxon>
        <taxon>Rhabditida</taxon>
        <taxon>Rhabditina</taxon>
        <taxon>Rhabditomorpha</taxon>
        <taxon>Rhabditoidea</taxon>
        <taxon>Rhabditidae</taxon>
        <taxon>Peloderinae</taxon>
        <taxon>Caenorhabditis</taxon>
    </lineage>
</organism>
<evidence type="ECO:0000256" key="5">
    <source>
        <dbReference type="ARBA" id="ARBA00022692"/>
    </source>
</evidence>
<keyword evidence="10" id="KW-1185">Reference proteome</keyword>
<reference evidence="10" key="1">
    <citation type="submission" date="2010-08" db="EMBL/GenBank/DDBJ databases">
        <authorList>
            <consortium name="Caenorhabditis japonica Sequencing Consortium"/>
            <person name="Wilson R.K."/>
        </authorList>
    </citation>
    <scope>NUCLEOTIDE SEQUENCE [LARGE SCALE GENOMIC DNA]</scope>
    <source>
        <strain evidence="10">DF5081</strain>
    </source>
</reference>
<dbReference type="InterPro" id="IPR008166">
    <property type="entry name" value="Glyco_transf_92"/>
</dbReference>
<evidence type="ECO:0000256" key="8">
    <source>
        <dbReference type="RuleBase" id="RU366017"/>
    </source>
</evidence>
<sequence length="434" mass="50872">MVVVMKQTAYRDLEKYGGLTILGTRGTETERANATVQKEAPDDNSCEYIMTLVQATTLDNPQTLFIESHGISVQIPFKKPRSWTRSPVIMCISPQFVAEKWQIFLMNIHVVRRYGGHMHIYVTSMVEELFNTLKVYERWGSVTLDYWVRMKFLETQAPYNDPMRNVEWRNQAGAQTDCLLQYKEVADFITFFDIDDILIPRLSHNYHQEFSSHFQAIPSFHSIFYTKRDVAVQKVNNVSDFSFRHIFSTMVIRDEIGYGKSIVNPLRYNSTWIHHSFQLPIEKMYKVWNTELIHVKEILDEELNTTAPFKVPKMFGTNEDPLIREADLQSLDRDFRDAFGDAHFNATAVKMVDYNYFAPIVFKCYNESFYHPYFVQHRGFEELCPNADNCVLPQREDIKCIHSDAKYVSGPEMHPITFHYAVKPFWSRDIGCFQ</sequence>
<dbReference type="GO" id="GO:0016757">
    <property type="term" value="F:glycosyltransferase activity"/>
    <property type="evidence" value="ECO:0007669"/>
    <property type="project" value="UniProtKB-UniRule"/>
</dbReference>
<keyword evidence="4 8" id="KW-0808">Transferase</keyword>
<dbReference type="Pfam" id="PF01697">
    <property type="entry name" value="Glyco_transf_92"/>
    <property type="match status" value="1"/>
</dbReference>
<evidence type="ECO:0000256" key="7">
    <source>
        <dbReference type="ARBA" id="ARBA00023136"/>
    </source>
</evidence>
<evidence type="ECO:0000313" key="10">
    <source>
        <dbReference type="Proteomes" id="UP000005237"/>
    </source>
</evidence>
<evidence type="ECO:0000256" key="1">
    <source>
        <dbReference type="ARBA" id="ARBA00004167"/>
    </source>
</evidence>
<reference evidence="9" key="2">
    <citation type="submission" date="2022-06" db="UniProtKB">
        <authorList>
            <consortium name="EnsemblMetazoa"/>
        </authorList>
    </citation>
    <scope>IDENTIFICATION</scope>
    <source>
        <strain evidence="9">DF5081</strain>
    </source>
</reference>
<dbReference type="EnsemblMetazoa" id="CJA03906a.1">
    <property type="protein sequence ID" value="CJA03906a.1"/>
    <property type="gene ID" value="WBGene00123110"/>
</dbReference>
<dbReference type="PANTHER" id="PTHR21645:SF19">
    <property type="entry name" value="GLYCOSYLTRANSFERASE FAMILY 92 PROTEIN R07B7.12"/>
    <property type="match status" value="1"/>
</dbReference>